<accession>A0ABR7BNC2</accession>
<sequence>GSNFNDTFIGDGSGMDFDGGAGVDTVDYSGSTAGVNINVRLGVGTVGVGGEAEGSTLAFIETVIGSAFNDVLTVGPATTATGIRLEGGTGDDIYNVHAGNSPTVIEQAGGGDDEVRVTVINPNSTFLAANVERLTYVGTGAFTGYGNDIDNVITGGSGNDTLY</sequence>
<dbReference type="PRINTS" id="PR00313">
    <property type="entry name" value="CABNDNGRPT"/>
</dbReference>
<protein>
    <submittedName>
        <fullName evidence="1">Calcium-binding protein</fullName>
    </submittedName>
</protein>
<dbReference type="SUPFAM" id="SSF51120">
    <property type="entry name" value="beta-Roll"/>
    <property type="match status" value="1"/>
</dbReference>
<evidence type="ECO:0000313" key="1">
    <source>
        <dbReference type="EMBL" id="MBC3958150.1"/>
    </source>
</evidence>
<reference evidence="1 2" key="1">
    <citation type="submission" date="2020-08" db="EMBL/GenBank/DDBJ databases">
        <title>Putative novel bacterial strains isolated from necrotic wheat leaf tissues caused by Xanthomonas translucens.</title>
        <authorList>
            <person name="Tambong J.T."/>
        </authorList>
    </citation>
    <scope>NUCLEOTIDE SEQUENCE [LARGE SCALE GENOMIC DNA]</scope>
    <source>
        <strain evidence="1 2">DOAB 1067</strain>
    </source>
</reference>
<feature type="non-terminal residue" evidence="1">
    <location>
        <position position="1"/>
    </location>
</feature>
<comment type="caution">
    <text evidence="1">The sequence shown here is derived from an EMBL/GenBank/DDBJ whole genome shotgun (WGS) entry which is preliminary data.</text>
</comment>
<proteinExistence type="predicted"/>
<organism evidence="1 2">
    <name type="scientific">Pseudomonas triticifolii</name>
    <dbReference type="NCBI Taxonomy" id="2762592"/>
    <lineage>
        <taxon>Bacteria</taxon>
        <taxon>Pseudomonadati</taxon>
        <taxon>Pseudomonadota</taxon>
        <taxon>Gammaproteobacteria</taxon>
        <taxon>Pseudomonadales</taxon>
        <taxon>Pseudomonadaceae</taxon>
        <taxon>Pseudomonas</taxon>
    </lineage>
</organism>
<evidence type="ECO:0000313" key="2">
    <source>
        <dbReference type="Proteomes" id="UP000660131"/>
    </source>
</evidence>
<dbReference type="EMBL" id="JACONV010000046">
    <property type="protein sequence ID" value="MBC3958150.1"/>
    <property type="molecule type" value="Genomic_DNA"/>
</dbReference>
<gene>
    <name evidence="1" type="ORF">H8S56_24395</name>
</gene>
<dbReference type="Proteomes" id="UP000660131">
    <property type="component" value="Unassembled WGS sequence"/>
</dbReference>
<name>A0ABR7BNC2_9PSED</name>
<feature type="non-terminal residue" evidence="1">
    <location>
        <position position="163"/>
    </location>
</feature>
<keyword evidence="2" id="KW-1185">Reference proteome</keyword>
<dbReference type="InterPro" id="IPR011049">
    <property type="entry name" value="Serralysin-like_metalloprot_C"/>
</dbReference>
<dbReference type="Gene3D" id="2.150.10.10">
    <property type="entry name" value="Serralysin-like metalloprotease, C-terminal"/>
    <property type="match status" value="1"/>
</dbReference>